<dbReference type="Proteomes" id="UP000594464">
    <property type="component" value="Chromosome"/>
</dbReference>
<organism evidence="1 2">
    <name type="scientific">Candidatus Nitrohelix vancouverensis</name>
    <dbReference type="NCBI Taxonomy" id="2705534"/>
    <lineage>
        <taxon>Bacteria</taxon>
        <taxon>Pseudomonadati</taxon>
        <taxon>Nitrospinota/Tectimicrobiota group</taxon>
        <taxon>Nitrospinota</taxon>
        <taxon>Nitrospinia</taxon>
        <taxon>Nitrospinales</taxon>
        <taxon>Nitrospinaceae</taxon>
        <taxon>Candidatus Nitrohelix</taxon>
    </lineage>
</organism>
<evidence type="ECO:0000313" key="1">
    <source>
        <dbReference type="EMBL" id="QPJ65315.1"/>
    </source>
</evidence>
<dbReference type="AlphaFoldDB" id="A0A7T0G3E1"/>
<dbReference type="Gene3D" id="3.40.720.10">
    <property type="entry name" value="Alkaline Phosphatase, subunit A"/>
    <property type="match status" value="1"/>
</dbReference>
<proteinExistence type="predicted"/>
<dbReference type="KEGG" id="nva:G3M78_07895"/>
<accession>A0A7T0G3E1</accession>
<protein>
    <recommendedName>
        <fullName evidence="3">Type I phosphodiesterase/nucleotide pyrophosphatase</fullName>
    </recommendedName>
</protein>
<dbReference type="SUPFAM" id="SSF53649">
    <property type="entry name" value="Alkaline phosphatase-like"/>
    <property type="match status" value="1"/>
</dbReference>
<dbReference type="GO" id="GO:0016787">
    <property type="term" value="F:hydrolase activity"/>
    <property type="evidence" value="ECO:0007669"/>
    <property type="project" value="UniProtKB-ARBA"/>
</dbReference>
<dbReference type="EMBL" id="CP048620">
    <property type="protein sequence ID" value="QPJ65315.1"/>
    <property type="molecule type" value="Genomic_DNA"/>
</dbReference>
<dbReference type="InterPro" id="IPR002591">
    <property type="entry name" value="Phosphodiest/P_Trfase"/>
</dbReference>
<dbReference type="PANTHER" id="PTHR10151">
    <property type="entry name" value="ECTONUCLEOTIDE PYROPHOSPHATASE/PHOSPHODIESTERASE"/>
    <property type="match status" value="1"/>
</dbReference>
<sequence length="450" mass="50638">MPSHNKTLALGLDGVSFTLLERYINDGHLPEFKKIRQQGHSLTQMDASIPDVSSTSWTSFMTGSNPGEHGIFGFVDLLPNSYEIFFPNFTNITAPTVWEIMENGSSGKTSLLSGNYKNKFTRDIRSIILNIPQTYPAQKLNGLMTAGFVCPDLKTGTFPQSLYNYLISIGYIPDVDATKAVSAPEEFFSELFLALDKRLLAYEHLMENESWDLFMGGITETDRLHHFFYDAAFDANHPRHETFVKFYKKLDTIVGRLFNKFMDQTQGKGLFITVSDHGFTESKKEVYLNAWLKKQGFLKLNPGKSFYEQIETPSQAFAMDPGRLYINEQGKFPRGSVNASGKDLLLKELEDGLSQLKDDDGIPIIRSVYKKEDLYSGQSSSKGPDLVCLANDGYDLKGYIQKEALMGKGPMTGMHTSYDAHCILPSRLYQDRLHIEDVASLILDHIASEN</sequence>
<evidence type="ECO:0000313" key="2">
    <source>
        <dbReference type="Proteomes" id="UP000594464"/>
    </source>
</evidence>
<reference evidence="2" key="1">
    <citation type="submission" date="2020-02" db="EMBL/GenBank/DDBJ databases">
        <title>Genomic and physiological characterization of two novel Nitrospinaceae genera.</title>
        <authorList>
            <person name="Mueller A.J."/>
            <person name="Jung M.-Y."/>
            <person name="Strachan C.R."/>
            <person name="Herbold C.W."/>
            <person name="Kirkegaard R.H."/>
            <person name="Daims H."/>
        </authorList>
    </citation>
    <scope>NUCLEOTIDE SEQUENCE [LARGE SCALE GENOMIC DNA]</scope>
</reference>
<name>A0A7T0G3E1_9BACT</name>
<dbReference type="PANTHER" id="PTHR10151:SF120">
    <property type="entry name" value="BIS(5'-ADENOSYL)-TRIPHOSPHATASE"/>
    <property type="match status" value="1"/>
</dbReference>
<evidence type="ECO:0008006" key="3">
    <source>
        <dbReference type="Google" id="ProtNLM"/>
    </source>
</evidence>
<dbReference type="InterPro" id="IPR017850">
    <property type="entry name" value="Alkaline_phosphatase_core_sf"/>
</dbReference>
<gene>
    <name evidence="1" type="ORF">G3M78_07895</name>
</gene>
<dbReference type="Pfam" id="PF01663">
    <property type="entry name" value="Phosphodiest"/>
    <property type="match status" value="1"/>
</dbReference>